<dbReference type="GO" id="GO:0005524">
    <property type="term" value="F:ATP binding"/>
    <property type="evidence" value="ECO:0007669"/>
    <property type="project" value="InterPro"/>
</dbReference>
<dbReference type="GO" id="GO:0016887">
    <property type="term" value="F:ATP hydrolysis activity"/>
    <property type="evidence" value="ECO:0007669"/>
    <property type="project" value="InterPro"/>
</dbReference>
<keyword evidence="3" id="KW-1185">Reference proteome</keyword>
<dbReference type="PANTHER" id="PTHR22605">
    <property type="entry name" value="RZ-TYPE DOMAIN-CONTAINING PROTEIN"/>
    <property type="match status" value="1"/>
</dbReference>
<evidence type="ECO:0000313" key="3">
    <source>
        <dbReference type="Proteomes" id="UP000051952"/>
    </source>
</evidence>
<dbReference type="InterPro" id="IPR011704">
    <property type="entry name" value="ATPase_dyneun-rel_AAA"/>
</dbReference>
<dbReference type="VEuPathDB" id="TriTrypDB:BSAL_03010"/>
<dbReference type="OrthoDB" id="2423195at2759"/>
<protein>
    <recommendedName>
        <fullName evidence="1">ATPase dynein-related AAA domain-containing protein</fullName>
    </recommendedName>
</protein>
<dbReference type="InterPro" id="IPR031248">
    <property type="entry name" value="RNF213"/>
</dbReference>
<evidence type="ECO:0000259" key="1">
    <source>
        <dbReference type="Pfam" id="PF07728"/>
    </source>
</evidence>
<dbReference type="Proteomes" id="UP000051952">
    <property type="component" value="Unassembled WGS sequence"/>
</dbReference>
<evidence type="ECO:0000313" key="2">
    <source>
        <dbReference type="EMBL" id="CUG93873.1"/>
    </source>
</evidence>
<organism evidence="2 3">
    <name type="scientific">Bodo saltans</name>
    <name type="common">Flagellated protozoan</name>
    <dbReference type="NCBI Taxonomy" id="75058"/>
    <lineage>
        <taxon>Eukaryota</taxon>
        <taxon>Discoba</taxon>
        <taxon>Euglenozoa</taxon>
        <taxon>Kinetoplastea</taxon>
        <taxon>Metakinetoplastina</taxon>
        <taxon>Eubodonida</taxon>
        <taxon>Bodonidae</taxon>
        <taxon>Bodo</taxon>
    </lineage>
</organism>
<sequence length="3168" mass="355180">MTASTKIGGGSREAWVAAKEMLDRGESSDIILDFMATNDLTKIPKYLFIREDSFIEMLKTLLSRYSAQCWIQRKAQASSSTTPTPPFVQCLLQWVNEFDIIEFTPKSWSSKFNELIEVAAKNGEFHGEILSDVIAYSTGDAYLLLDFMAMRHDEKVLKFLERLVLRHLTLAQTCVQKRIEAQKPPLTLFLSDGILTPLVDLLYVGPNARGVDHFLLELLHAVEFESDKPERFMRSKWFELGDELLKSNLINQGKRSAVFQLFFSAPNDEAKLRYEKVVWAAMKAITDEKKAYFSGVEMWWANNAPLPFLRETRFVPKSAYPKLALAYKSITEPYEIHIADLDTIDDAIADAIRRRMPKDSIRAASLSHIHDLRNHQVKRCFDCCVALKEALPHNSKIWKYLDLELQKAALWQSYKPRFLQKGRTYPLYGMILDIHADETMKLLMEEVSNENFHDVMMSVPQPTSVQNFCAVLQHALSELQNSVDNKELSTLVAKDQIWCDANKIPRLHTFLAARDAFRQLIAFVDTPPSMPQSDGRALVQRSDLYGLLKDACDYTTGKQYREFDATMTSKYASILPYGATKEIILGLLKYCSAESRAIRDYRELSIRGLKSKLVELADENAENEWNDEESKKLLDASNVLVTTMPLRLKAQWGTLGGGADSATDGYQFDDLCHGISAALAWNRNLFDILTPKSVERLQKLGTQLRNGEKAIDDATARRLLAYGVFECCTTEDYDVNDGAAKSYKISIKSFDDVTAEVDYYDADKICAVLGEAGIAKSTRSPELDHFATVVPLLKRFVDIGIHCLKSGFREFIDRIQKEYPHISSRLSITHHAINGRTTGLRFSAPLNTITQDEDDGPSLHRFISCTTLSDMLRRIASDCEQFISLVQHQKTLFPVLRCFNMQEIGFILAVMQDSASVQGAENVANVVELRLGYVPFQMKELFGMRDARLEQRLQKLAEVLTTLCDITDLSLSFVEPRVFYLENPATWPIALANILSNLRCAVFSIGYPGRDFSCAGSIFATCPVGRGSAKRAKLHFFLSHSRRNARFVRNDQFAERKMQRNAPAISCDCAFLVEMLGGDPEKKRALFADSIARPASIATDLAFPAFSLEESKLFVVSGPTRSGKMKQAEKMSKDHFGVACVPCRKFLSGSTLAHDVHTMLQEVGDKTTPALIEIGTGFSDQVSEQLQSLIVALLVKLWPSRDGTAARRTNPVVLKVHSELLQAFPVWQLLKHYVQKQTRPTAALATQYEAYATSLVGNSLPVALVSTAATKFASPSRVPLSAAAWCALTPEHMHDLHSAELPEFLLAFKTTNNVSLPIAYYVLKQVVEREVTKYPNIRWQCIANYTSDELKEEVFDVLDTPDRLHIRGRGLVMTPSIFLSLLRLDLSVRCRQKASVISSQDDGIVTFVGETGGGKSQLVDTFCRYRGWDTPQVVHLNPGSTESEIIAEILHIFSKRKEATTPTQPTVVFFDEFNTTPAQDIIKRIMMDRRLPTGNGKVLSIPNTAQGWIFIAACNPYIVLPSTTITPASPKQQQAVSYKAAPVILKYTVQPHTSPSLVSSSWRLPLPSLDEEALIVRTMCNKCDISERDTNYFVSAVSIMHRFLGTHAEMVPFSLRTVSRLLRLYRYLDSITCLNVICGDHTMCKHNTNIKDPALPDPPVPQHHLAPLALAVNYFVSLPLEKRQQLEHESGTLLGRSSTTITAILGNFATEIRKVYDRCLPNCVRTRTLYREATLNETLAVTYLCVYSQTPIILVGPPGSSKTLAAFIIAWGEIQQKRTSHLRRLDEPLYFQCTRRTTPHSVERTMSHVAAQQANSNFVLLQVFEEIGNADQAPGHPLRVLNRYLERSVFDEDEQPESVGLANVRHSAFIGTSNYYIDRSLFGRAIIVQRDNPDEEELQDMFPAGTSKDFLGAIRNQLAPVESIQSQHNAVVATNNSLTMRDVYALLLEKLPQLESEEPMENSAIRVAIVKAMGRRGDSLLHVPKVVFDNIQYFLLQERLTAIRAAVRPTFSTTLNSSRSSSSTSTMHHLQRRPLMLLAEDDISTLFAALERYELLDHVNVIYGKYLVGDEQTVAAAMQQLREAMTSQHKVCLLVDCELLIDNLLDVFNGFYQHRSDSSSWTVRVVMEGRSSYWPITQDFSTRIIFAEVMSTRASSPARDSRFETIYLSAPQFLKQKSRIGSFVANTEVFHEAFMDGARERAASVEAPTPAVIYGFHPLMLAAQGYSNTAAQVLLARPDVIVRCSAPQSAMTTISKVVNDQSIPSVLRRMIEGPGRSGAAANKHWSKNALVLCPLTKRGHELLGDLHSIVSANAVLDHVKNELELLRVSSRTLSVRSATADMLFEIAIRNTLSTINSFRSEKIRRNSDNNTTTAHHDGAVNSVAVIAIAHSSSNPLTSSKLLSVCHFISACAKEYDVQVLLFVPCILHPEPKFTIPNGWSASYCDEVNPNIVPTRALQQRCEAIERLHHLNAISSCAREALPEEFLPTFRKSFDEYVNITTTEVCFEYFKSRCTIDAVSASRAMFEVQQYQKLIADLRWKLSLHHSNHRYLLRQKKSDASSVDWKSIASGITLPHPNSDDATDDSSPLFLLSPAHNGGLPAVQCTLLPASDTSSVLKSIDKIYCGLRPSDDNHDVNHTNEVQTLPYLQKCVTLARLSGAQSQIEVLEVFKQFHLAHGRSDAFTLPLTPLQMWMTRHFSIIACRSHLTQIAAEDHNAISSERFAKLMNFTRRMEECPNNSKLLAAALAETIEASNSSCLNRVCHFDASLDDVIRPHNPLTTLFLQPAKVEIEEPPKNSRPVMWCDIFVRLALTYGVMFAKSLFCHVDFHPEEDLWKPSAGHGVATSGEAAATQNHFPNNVIEDHVVTSIGNEKEKSALIAKMTQSLRRYFDMSGAPKQLQIDAPPPRTKKESRMLGSLRLVRDRVYRAEQNYGLCYIGHYVRIVRALNELFFFPVAPPRHPHHHVDDGDQSKIQPPSSEAVVEGSTTYEMVSLLTVDGLPESIRVYLQKLLGTEDAGDSANALHVFEVVLKRLQALIEMQNQLLRDCDELLQEHFASTDEEGGAFMSSRSAAGAHRRPTIAWPYLTVHHRVISVELLDEVLTSDAQAPFLYFHLDEALIGLPMIDVTKFPVAILGNQPLRDAFKKEPKPHEVFFDSVDTKDATVSRVDH</sequence>
<gene>
    <name evidence="2" type="ORF">BSAL_03010</name>
</gene>
<dbReference type="PANTHER" id="PTHR22605:SF16">
    <property type="entry name" value="E3 UBIQUITIN-PROTEIN LIGASE RNF213"/>
    <property type="match status" value="1"/>
</dbReference>
<name>A0A0S4JZ65_BODSA</name>
<dbReference type="SUPFAM" id="SSF52540">
    <property type="entry name" value="P-loop containing nucleoside triphosphate hydrolases"/>
    <property type="match status" value="2"/>
</dbReference>
<accession>A0A0S4JZ65</accession>
<dbReference type="GO" id="GO:0004842">
    <property type="term" value="F:ubiquitin-protein transferase activity"/>
    <property type="evidence" value="ECO:0007669"/>
    <property type="project" value="InterPro"/>
</dbReference>
<dbReference type="Pfam" id="PF07728">
    <property type="entry name" value="AAA_5"/>
    <property type="match status" value="1"/>
</dbReference>
<reference evidence="3" key="1">
    <citation type="submission" date="2015-09" db="EMBL/GenBank/DDBJ databases">
        <authorList>
            <consortium name="Pathogen Informatics"/>
        </authorList>
    </citation>
    <scope>NUCLEOTIDE SEQUENCE [LARGE SCALE GENOMIC DNA]</scope>
    <source>
        <strain evidence="3">Lake Konstanz</strain>
    </source>
</reference>
<proteinExistence type="predicted"/>
<dbReference type="EMBL" id="CYKH01002203">
    <property type="protein sequence ID" value="CUG93873.1"/>
    <property type="molecule type" value="Genomic_DNA"/>
</dbReference>
<feature type="domain" description="ATPase dynein-related AAA" evidence="1">
    <location>
        <begin position="1406"/>
        <end position="1516"/>
    </location>
</feature>
<dbReference type="Gene3D" id="3.40.50.300">
    <property type="entry name" value="P-loop containing nucleotide triphosphate hydrolases"/>
    <property type="match status" value="1"/>
</dbReference>
<dbReference type="InterPro" id="IPR027417">
    <property type="entry name" value="P-loop_NTPase"/>
</dbReference>